<dbReference type="InterPro" id="IPR044063">
    <property type="entry name" value="ZF_RING_GID"/>
</dbReference>
<dbReference type="PANTHER" id="PTHR12170">
    <property type="entry name" value="MACROPHAGE ERYTHROBLAST ATTACHER-RELATED"/>
    <property type="match status" value="1"/>
</dbReference>
<keyword evidence="3" id="KW-0479">Metal-binding</keyword>
<dbReference type="EMBL" id="JADBGQ010000007">
    <property type="protein sequence ID" value="KAG5390209.1"/>
    <property type="molecule type" value="Genomic_DNA"/>
</dbReference>
<keyword evidence="2" id="KW-0963">Cytoplasm</keyword>
<dbReference type="SUPFAM" id="SSF57850">
    <property type="entry name" value="RING/U-box"/>
    <property type="match status" value="1"/>
</dbReference>
<evidence type="ECO:0000256" key="1">
    <source>
        <dbReference type="ARBA" id="ARBA00004496"/>
    </source>
</evidence>
<evidence type="ECO:0000256" key="4">
    <source>
        <dbReference type="ARBA" id="ARBA00022771"/>
    </source>
</evidence>
<dbReference type="InterPro" id="IPR037683">
    <property type="entry name" value="Rmd5_dRing"/>
</dbReference>
<gene>
    <name evidence="11" type="primary">A08p030940.1_BraROA</name>
    <name evidence="11" type="ORF">IGI04_031750</name>
</gene>
<evidence type="ECO:0000256" key="5">
    <source>
        <dbReference type="ARBA" id="ARBA00022833"/>
    </source>
</evidence>
<evidence type="ECO:0008006" key="13">
    <source>
        <dbReference type="Google" id="ProtNLM"/>
    </source>
</evidence>
<dbReference type="SMART" id="SM00757">
    <property type="entry name" value="CRA"/>
    <property type="match status" value="1"/>
</dbReference>
<dbReference type="InterPro" id="IPR013144">
    <property type="entry name" value="CRA_dom"/>
</dbReference>
<evidence type="ECO:0000256" key="7">
    <source>
        <dbReference type="PROSITE-ProRule" id="PRU01215"/>
    </source>
</evidence>
<protein>
    <recommendedName>
        <fullName evidence="13">LisH domain-containing protein</fullName>
    </recommendedName>
</protein>
<evidence type="ECO:0000256" key="2">
    <source>
        <dbReference type="ARBA" id="ARBA00022490"/>
    </source>
</evidence>
<dbReference type="Proteomes" id="UP000823674">
    <property type="component" value="Chromosome A08"/>
</dbReference>
<dbReference type="InterPro" id="IPR024964">
    <property type="entry name" value="CTLH/CRA"/>
</dbReference>
<feature type="domain" description="RING-type" evidence="8">
    <location>
        <begin position="364"/>
        <end position="408"/>
    </location>
</feature>
<evidence type="ECO:0000256" key="3">
    <source>
        <dbReference type="ARBA" id="ARBA00022723"/>
    </source>
</evidence>
<sequence>HLPTKKNKRNRVPPGDKRKRFIFKPLVIRHYFTYLVMELKSIKDAFDRVANKQKLSYTKTHEIIQMLSQELDKALSILQEAPPPPQFDHRSILADVKKTFTENQLEVTEKELNVALTKYPKVLEKQLNSDISKAYRTNIEFDTHVVNQIIANFLYRQGMFDIGDSFLAEIGDESECSTRQSFVEMHQIVDAMKKRDLKPALNWAASNSEKLKQARSDLEMKLHSLRFLEIAKESQNSQEAINYARKHIAGYADSSSLYEIQKLFCSLLWSKNIEHSPYSELLSPSRWDNAARELTRQYCNILLGEPSESALSITVTAGTQALPVLLKYMNVTASSKKVDWQSVEQLPVAVELSEEFQFHSVFVCPVSKEQASDENPPMMMSCGHVLCKQTINKMSKNGAKSSFKCPYCPTDVDISRCRQLHF</sequence>
<dbReference type="InterPro" id="IPR045098">
    <property type="entry name" value="Fyv10_fam"/>
</dbReference>
<dbReference type="InterPro" id="IPR027370">
    <property type="entry name" value="Znf-RING_euk"/>
</dbReference>
<evidence type="ECO:0000259" key="8">
    <source>
        <dbReference type="PROSITE" id="PS50089"/>
    </source>
</evidence>
<feature type="non-terminal residue" evidence="11">
    <location>
        <position position="1"/>
    </location>
</feature>
<evidence type="ECO:0000259" key="10">
    <source>
        <dbReference type="PROSITE" id="PS51867"/>
    </source>
</evidence>
<dbReference type="PANTHER" id="PTHR12170:SF11">
    <property type="entry name" value="PROTEIN RMD5 HOMOLOG"/>
    <property type="match status" value="1"/>
</dbReference>
<dbReference type="Gene3D" id="3.30.40.10">
    <property type="entry name" value="Zinc/RING finger domain, C3HC4 (zinc finger)"/>
    <property type="match status" value="1"/>
</dbReference>
<organism evidence="11 12">
    <name type="scientific">Brassica rapa subsp. trilocularis</name>
    <dbReference type="NCBI Taxonomy" id="1813537"/>
    <lineage>
        <taxon>Eukaryota</taxon>
        <taxon>Viridiplantae</taxon>
        <taxon>Streptophyta</taxon>
        <taxon>Embryophyta</taxon>
        <taxon>Tracheophyta</taxon>
        <taxon>Spermatophyta</taxon>
        <taxon>Magnoliopsida</taxon>
        <taxon>eudicotyledons</taxon>
        <taxon>Gunneridae</taxon>
        <taxon>Pentapetalae</taxon>
        <taxon>rosids</taxon>
        <taxon>malvids</taxon>
        <taxon>Brassicales</taxon>
        <taxon>Brassicaceae</taxon>
        <taxon>Brassiceae</taxon>
        <taxon>Brassica</taxon>
    </lineage>
</organism>
<accession>A0ABQ7LXU5</accession>
<evidence type="ECO:0000259" key="9">
    <source>
        <dbReference type="PROSITE" id="PS50897"/>
    </source>
</evidence>
<keyword evidence="4 6" id="KW-0863">Zinc-finger</keyword>
<keyword evidence="12" id="KW-1185">Reference proteome</keyword>
<comment type="caution">
    <text evidence="11">The sequence shown here is derived from an EMBL/GenBank/DDBJ whole genome shotgun (WGS) entry which is preliminary data.</text>
</comment>
<proteinExistence type="predicted"/>
<keyword evidence="5" id="KW-0862">Zinc</keyword>
<name>A0ABQ7LXU5_BRACM</name>
<reference evidence="11 12" key="1">
    <citation type="submission" date="2021-03" db="EMBL/GenBank/DDBJ databases">
        <authorList>
            <person name="King G.J."/>
            <person name="Bancroft I."/>
            <person name="Baten A."/>
            <person name="Bloomfield J."/>
            <person name="Borpatragohain P."/>
            <person name="He Z."/>
            <person name="Irish N."/>
            <person name="Irwin J."/>
            <person name="Liu K."/>
            <person name="Mauleon R.P."/>
            <person name="Moore J."/>
            <person name="Morris R."/>
            <person name="Ostergaard L."/>
            <person name="Wang B."/>
            <person name="Wells R."/>
        </authorList>
    </citation>
    <scope>NUCLEOTIDE SEQUENCE [LARGE SCALE GENOMIC DNA]</scope>
    <source>
        <strain evidence="11">R-o-18</strain>
        <tissue evidence="11">Leaf</tissue>
    </source>
</reference>
<dbReference type="InterPro" id="IPR013083">
    <property type="entry name" value="Znf_RING/FYVE/PHD"/>
</dbReference>
<dbReference type="SMART" id="SM00668">
    <property type="entry name" value="CTLH"/>
    <property type="match status" value="1"/>
</dbReference>
<feature type="zinc finger region" description="RING-Gid-type" evidence="7">
    <location>
        <begin position="364"/>
        <end position="408"/>
    </location>
</feature>
<evidence type="ECO:0000313" key="11">
    <source>
        <dbReference type="EMBL" id="KAG5390209.1"/>
    </source>
</evidence>
<dbReference type="Pfam" id="PF10607">
    <property type="entry name" value="CTLH"/>
    <property type="match status" value="1"/>
</dbReference>
<dbReference type="PROSITE" id="PS50089">
    <property type="entry name" value="ZF_RING_2"/>
    <property type="match status" value="1"/>
</dbReference>
<dbReference type="InterPro" id="IPR006595">
    <property type="entry name" value="CTLH_C"/>
</dbReference>
<comment type="subcellular location">
    <subcellularLocation>
        <location evidence="1">Cytoplasm</location>
    </subcellularLocation>
</comment>
<evidence type="ECO:0000256" key="6">
    <source>
        <dbReference type="PROSITE-ProRule" id="PRU00175"/>
    </source>
</evidence>
<dbReference type="InterPro" id="IPR006594">
    <property type="entry name" value="LisH"/>
</dbReference>
<dbReference type="Pfam" id="PF13445">
    <property type="entry name" value="zf-RING_UBOX"/>
    <property type="match status" value="1"/>
</dbReference>
<dbReference type="PROSITE" id="PS51867">
    <property type="entry name" value="ZF_RING_GID"/>
    <property type="match status" value="1"/>
</dbReference>
<dbReference type="InterPro" id="IPR001841">
    <property type="entry name" value="Znf_RING"/>
</dbReference>
<dbReference type="CDD" id="cd16652">
    <property type="entry name" value="dRING_Rmd5p-like"/>
    <property type="match status" value="1"/>
</dbReference>
<feature type="domain" description="RING-Gid-type" evidence="10">
    <location>
        <begin position="364"/>
        <end position="408"/>
    </location>
</feature>
<dbReference type="PROSITE" id="PS50897">
    <property type="entry name" value="CTLH"/>
    <property type="match status" value="1"/>
</dbReference>
<evidence type="ECO:0000313" key="12">
    <source>
        <dbReference type="Proteomes" id="UP000823674"/>
    </source>
</evidence>
<feature type="domain" description="CTLH" evidence="9">
    <location>
        <begin position="181"/>
        <end position="238"/>
    </location>
</feature>
<dbReference type="PROSITE" id="PS50896">
    <property type="entry name" value="LISH"/>
    <property type="match status" value="1"/>
</dbReference>